<dbReference type="HOGENOM" id="CLU_1985942_0_0_1"/>
<dbReference type="KEGG" id="pif:PITG_17466"/>
<dbReference type="RefSeq" id="XP_002896693.1">
    <property type="nucleotide sequence ID" value="XM_002896647.1"/>
</dbReference>
<keyword evidence="2" id="KW-1185">Reference proteome</keyword>
<dbReference type="GeneID" id="9471405"/>
<evidence type="ECO:0000313" key="2">
    <source>
        <dbReference type="Proteomes" id="UP000006643"/>
    </source>
</evidence>
<dbReference type="AlphaFoldDB" id="D0NW42"/>
<name>D0NW42_PHYIT</name>
<sequence length="126" mass="13573">MIGIPTLRVNLWGGIPLIFIEWSTSCSKKLPSPSSCTESEDMYSRACPVNRSVTASLMRCTIAFVVVRIVRLAKYSSVATSGLLISPYISSMIRSMPLGITPGRISWSSSSGTGGFSISISRGIFM</sequence>
<evidence type="ECO:0000313" key="1">
    <source>
        <dbReference type="EMBL" id="EEY66884.1"/>
    </source>
</evidence>
<dbReference type="Proteomes" id="UP000006643">
    <property type="component" value="Unassembled WGS sequence"/>
</dbReference>
<dbReference type="OrthoDB" id="145595at2759"/>
<gene>
    <name evidence="1" type="ORF">PITG_17466</name>
</gene>
<dbReference type="VEuPathDB" id="FungiDB:PITG_17466"/>
<dbReference type="EMBL" id="DS028172">
    <property type="protein sequence ID" value="EEY66884.1"/>
    <property type="molecule type" value="Genomic_DNA"/>
</dbReference>
<dbReference type="InParanoid" id="D0NW42"/>
<protein>
    <submittedName>
        <fullName evidence="1">Uncharacterized protein</fullName>
    </submittedName>
</protein>
<reference evidence="2" key="1">
    <citation type="journal article" date="2009" name="Nature">
        <title>Genome sequence and analysis of the Irish potato famine pathogen Phytophthora infestans.</title>
        <authorList>
            <consortium name="The Broad Institute Genome Sequencing Platform"/>
            <person name="Haas B.J."/>
            <person name="Kamoun S."/>
            <person name="Zody M.C."/>
            <person name="Jiang R.H."/>
            <person name="Handsaker R.E."/>
            <person name="Cano L.M."/>
            <person name="Grabherr M."/>
            <person name="Kodira C.D."/>
            <person name="Raffaele S."/>
            <person name="Torto-Alalibo T."/>
            <person name="Bozkurt T.O."/>
            <person name="Ah-Fong A.M."/>
            <person name="Alvarado L."/>
            <person name="Anderson V.L."/>
            <person name="Armstrong M.R."/>
            <person name="Avrova A."/>
            <person name="Baxter L."/>
            <person name="Beynon J."/>
            <person name="Boevink P.C."/>
            <person name="Bollmann S.R."/>
            <person name="Bos J.I."/>
            <person name="Bulone V."/>
            <person name="Cai G."/>
            <person name="Cakir C."/>
            <person name="Carrington J.C."/>
            <person name="Chawner M."/>
            <person name="Conti L."/>
            <person name="Costanzo S."/>
            <person name="Ewan R."/>
            <person name="Fahlgren N."/>
            <person name="Fischbach M.A."/>
            <person name="Fugelstad J."/>
            <person name="Gilroy E.M."/>
            <person name="Gnerre S."/>
            <person name="Green P.J."/>
            <person name="Grenville-Briggs L.J."/>
            <person name="Griffith J."/>
            <person name="Grunwald N.J."/>
            <person name="Horn K."/>
            <person name="Horner N.R."/>
            <person name="Hu C.H."/>
            <person name="Huitema E."/>
            <person name="Jeong D.H."/>
            <person name="Jones A.M."/>
            <person name="Jones J.D."/>
            <person name="Jones R.W."/>
            <person name="Karlsson E.K."/>
            <person name="Kunjeti S.G."/>
            <person name="Lamour K."/>
            <person name="Liu Z."/>
            <person name="Ma L."/>
            <person name="Maclean D."/>
            <person name="Chibucos M.C."/>
            <person name="McDonald H."/>
            <person name="McWalters J."/>
            <person name="Meijer H.J."/>
            <person name="Morgan W."/>
            <person name="Morris P.F."/>
            <person name="Munro C.A."/>
            <person name="O'Neill K."/>
            <person name="Ospina-Giraldo M."/>
            <person name="Pinzon A."/>
            <person name="Pritchard L."/>
            <person name="Ramsahoye B."/>
            <person name="Ren Q."/>
            <person name="Restrepo S."/>
            <person name="Roy S."/>
            <person name="Sadanandom A."/>
            <person name="Savidor A."/>
            <person name="Schornack S."/>
            <person name="Schwartz D.C."/>
            <person name="Schumann U.D."/>
            <person name="Schwessinger B."/>
            <person name="Seyer L."/>
            <person name="Sharpe T."/>
            <person name="Silvar C."/>
            <person name="Song J."/>
            <person name="Studholme D.J."/>
            <person name="Sykes S."/>
            <person name="Thines M."/>
            <person name="van de Vondervoort P.J."/>
            <person name="Phuntumart V."/>
            <person name="Wawra S."/>
            <person name="Weide R."/>
            <person name="Win J."/>
            <person name="Young C."/>
            <person name="Zhou S."/>
            <person name="Fry W."/>
            <person name="Meyers B.C."/>
            <person name="van West P."/>
            <person name="Ristaino J."/>
            <person name="Govers F."/>
            <person name="Birch P.R."/>
            <person name="Whisson S.C."/>
            <person name="Judelson H.S."/>
            <person name="Nusbaum C."/>
        </authorList>
    </citation>
    <scope>NUCLEOTIDE SEQUENCE [LARGE SCALE GENOMIC DNA]</scope>
    <source>
        <strain evidence="2">T30-4</strain>
    </source>
</reference>
<organism evidence="1 2">
    <name type="scientific">Phytophthora infestans (strain T30-4)</name>
    <name type="common">Potato late blight agent</name>
    <dbReference type="NCBI Taxonomy" id="403677"/>
    <lineage>
        <taxon>Eukaryota</taxon>
        <taxon>Sar</taxon>
        <taxon>Stramenopiles</taxon>
        <taxon>Oomycota</taxon>
        <taxon>Peronosporomycetes</taxon>
        <taxon>Peronosporales</taxon>
        <taxon>Peronosporaceae</taxon>
        <taxon>Phytophthora</taxon>
    </lineage>
</organism>
<proteinExistence type="predicted"/>
<accession>D0NW42</accession>